<feature type="compositionally biased region" description="Basic and acidic residues" evidence="1">
    <location>
        <begin position="14"/>
        <end position="29"/>
    </location>
</feature>
<comment type="caution">
    <text evidence="2">The sequence shown here is derived from an EMBL/GenBank/DDBJ whole genome shotgun (WGS) entry which is preliminary data.</text>
</comment>
<keyword evidence="3" id="KW-1185">Reference proteome</keyword>
<name>A0A9P8Y144_9PEZI</name>
<sequence length="353" mass="38280">MTATASPPHPTAQAHHDIPPSEAQPEPHTDVAVQNGHQDDDDSSDSLSDLDDQFDDASEFDAVDSGPPYTNGNPDASPGSRSDGLDLNGDEPPAKRQRTRDSTPPPRPRQKPISPPWKKIEAEGPTSFIENGRRKSGRTNLLPRDMQPPGKRRQTRHVPQSVNGSANGGNKDRATARTPVNGQANGSKRRLSSSSKATPVKPTSTSAKRSFTQPVRPPPKPTGRRRSSPPPPPKRNLGTRRSSRALRHDGDNGAADEEDDTGSKPTKIKLRLKPTFIPLVHPLQANVLPGQTLPRPRVSDTFAEYIHNAPALEIAAGGWLDPADDGQQYTEEQIKKDARIILRIEEETEPGGS</sequence>
<feature type="region of interest" description="Disordered" evidence="1">
    <location>
        <begin position="1"/>
        <end position="267"/>
    </location>
</feature>
<evidence type="ECO:0000313" key="3">
    <source>
        <dbReference type="Proteomes" id="UP000756346"/>
    </source>
</evidence>
<organism evidence="2 3">
    <name type="scientific">Microdochium trichocladiopsis</name>
    <dbReference type="NCBI Taxonomy" id="1682393"/>
    <lineage>
        <taxon>Eukaryota</taxon>
        <taxon>Fungi</taxon>
        <taxon>Dikarya</taxon>
        <taxon>Ascomycota</taxon>
        <taxon>Pezizomycotina</taxon>
        <taxon>Sordariomycetes</taxon>
        <taxon>Xylariomycetidae</taxon>
        <taxon>Xylariales</taxon>
        <taxon>Microdochiaceae</taxon>
        <taxon>Microdochium</taxon>
    </lineage>
</organism>
<dbReference type="OrthoDB" id="372624at2759"/>
<dbReference type="GeneID" id="70188520"/>
<evidence type="ECO:0000256" key="1">
    <source>
        <dbReference type="SAM" id="MobiDB-lite"/>
    </source>
</evidence>
<accession>A0A9P8Y144</accession>
<dbReference type="Proteomes" id="UP000756346">
    <property type="component" value="Unassembled WGS sequence"/>
</dbReference>
<dbReference type="AlphaFoldDB" id="A0A9P8Y144"/>
<proteinExistence type="predicted"/>
<feature type="compositionally biased region" description="Acidic residues" evidence="1">
    <location>
        <begin position="39"/>
        <end position="62"/>
    </location>
</feature>
<dbReference type="RefSeq" id="XP_046010054.1">
    <property type="nucleotide sequence ID" value="XM_046158974.1"/>
</dbReference>
<protein>
    <submittedName>
        <fullName evidence="2">Uncharacterized protein</fullName>
    </submittedName>
</protein>
<dbReference type="EMBL" id="JAGTJQ010000007">
    <property type="protein sequence ID" value="KAH7027255.1"/>
    <property type="molecule type" value="Genomic_DNA"/>
</dbReference>
<evidence type="ECO:0000313" key="2">
    <source>
        <dbReference type="EMBL" id="KAH7027255.1"/>
    </source>
</evidence>
<reference evidence="2" key="1">
    <citation type="journal article" date="2021" name="Nat. Commun.">
        <title>Genetic determinants of endophytism in the Arabidopsis root mycobiome.</title>
        <authorList>
            <person name="Mesny F."/>
            <person name="Miyauchi S."/>
            <person name="Thiergart T."/>
            <person name="Pickel B."/>
            <person name="Atanasova L."/>
            <person name="Karlsson M."/>
            <person name="Huettel B."/>
            <person name="Barry K.W."/>
            <person name="Haridas S."/>
            <person name="Chen C."/>
            <person name="Bauer D."/>
            <person name="Andreopoulos W."/>
            <person name="Pangilinan J."/>
            <person name="LaButti K."/>
            <person name="Riley R."/>
            <person name="Lipzen A."/>
            <person name="Clum A."/>
            <person name="Drula E."/>
            <person name="Henrissat B."/>
            <person name="Kohler A."/>
            <person name="Grigoriev I.V."/>
            <person name="Martin F.M."/>
            <person name="Hacquard S."/>
        </authorList>
    </citation>
    <scope>NUCLEOTIDE SEQUENCE</scope>
    <source>
        <strain evidence="2">MPI-CAGE-CH-0230</strain>
    </source>
</reference>
<feature type="compositionally biased region" description="Polar residues" evidence="1">
    <location>
        <begin position="178"/>
        <end position="213"/>
    </location>
</feature>
<gene>
    <name evidence="2" type="ORF">B0I36DRAFT_364487</name>
</gene>